<keyword evidence="3" id="KW-1185">Reference proteome</keyword>
<feature type="compositionally biased region" description="Pro residues" evidence="1">
    <location>
        <begin position="1"/>
        <end position="10"/>
    </location>
</feature>
<comment type="caution">
    <text evidence="2">The sequence shown here is derived from an EMBL/GenBank/DDBJ whole genome shotgun (WGS) entry which is preliminary data.</text>
</comment>
<dbReference type="AlphaFoldDB" id="A0A1X0KG15"/>
<evidence type="ECO:0000313" key="2">
    <source>
        <dbReference type="EMBL" id="ORB74188.1"/>
    </source>
</evidence>
<proteinExistence type="predicted"/>
<dbReference type="STRING" id="1783.BST44_11280"/>
<dbReference type="EMBL" id="MVIJ01000013">
    <property type="protein sequence ID" value="ORB74188.1"/>
    <property type="molecule type" value="Genomic_DNA"/>
</dbReference>
<reference evidence="2 3" key="1">
    <citation type="submission" date="2017-02" db="EMBL/GenBank/DDBJ databases">
        <title>The new phylogeny of genus Mycobacterium.</title>
        <authorList>
            <person name="Tortoli E."/>
            <person name="Trovato A."/>
            <person name="Cirillo D.M."/>
        </authorList>
    </citation>
    <scope>NUCLEOTIDE SEQUENCE [LARGE SCALE GENOMIC DNA]</scope>
    <source>
        <strain evidence="2 3">DSM 43992</strain>
    </source>
</reference>
<evidence type="ECO:0000256" key="1">
    <source>
        <dbReference type="SAM" id="MobiDB-lite"/>
    </source>
</evidence>
<name>A0A1X0KG15_MYCSC</name>
<accession>A0A1X0KG15</accession>
<sequence length="85" mass="8765">MDGGDPPRPATPRLRSPRVDGGDPPRPATPRLRSPRVDGGDPPRPATPRLRSPRQAPGCGIASDSSRPPACSQAPTTPGASRLGL</sequence>
<dbReference type="Proteomes" id="UP000192601">
    <property type="component" value="Unassembled WGS sequence"/>
</dbReference>
<protein>
    <submittedName>
        <fullName evidence="2">Uncharacterized protein</fullName>
    </submittedName>
</protein>
<evidence type="ECO:0000313" key="3">
    <source>
        <dbReference type="Proteomes" id="UP000192601"/>
    </source>
</evidence>
<organism evidence="2 3">
    <name type="scientific">Mycobacterium scrofulaceum</name>
    <dbReference type="NCBI Taxonomy" id="1783"/>
    <lineage>
        <taxon>Bacteria</taxon>
        <taxon>Bacillati</taxon>
        <taxon>Actinomycetota</taxon>
        <taxon>Actinomycetes</taxon>
        <taxon>Mycobacteriales</taxon>
        <taxon>Mycobacteriaceae</taxon>
        <taxon>Mycobacterium</taxon>
    </lineage>
</organism>
<gene>
    <name evidence="2" type="ORF">BST44_11280</name>
</gene>
<feature type="region of interest" description="Disordered" evidence="1">
    <location>
        <begin position="1"/>
        <end position="85"/>
    </location>
</feature>